<evidence type="ECO:0000256" key="7">
    <source>
        <dbReference type="HAMAP-Rule" id="MF_00531"/>
    </source>
</evidence>
<dbReference type="SUPFAM" id="SSF54570">
    <property type="entry name" value="Ribosomal protein S19"/>
    <property type="match status" value="1"/>
</dbReference>
<sequence>MSNSLKKVPFLSKDLFDKITKMNKSGKKSIIFTWSRTSTILPIMVGHTLAVYNGREHIPVLISNQMIGYKLGEFVQTRTFKGHVKSDKKVKR</sequence>
<reference evidence="9" key="1">
    <citation type="journal article" date="2018" name="Sci. Rep.">
        <title>Dynamic evolution of inverted repeats in Euglenophyta plastid genomes.</title>
        <authorList>
            <person name="Karnkowska A."/>
            <person name="Bennett M.S."/>
            <person name="Triemer R.E."/>
        </authorList>
    </citation>
    <scope>NUCLEOTIDE SEQUENCE</scope>
</reference>
<dbReference type="GO" id="GO:0000028">
    <property type="term" value="P:ribosomal small subunit assembly"/>
    <property type="evidence" value="ECO:0007669"/>
    <property type="project" value="TreeGrafter"/>
</dbReference>
<dbReference type="NCBIfam" id="TIGR01050">
    <property type="entry name" value="rpsS_bact"/>
    <property type="match status" value="1"/>
</dbReference>
<gene>
    <name evidence="7" type="primary">rps19</name>
</gene>
<keyword evidence="2 7" id="KW-0699">rRNA-binding</keyword>
<geneLocation type="chloroplast" evidence="9"/>
<dbReference type="PANTHER" id="PTHR11880:SF8">
    <property type="entry name" value="SMALL RIBOSOMAL SUBUNIT PROTEIN US19M"/>
    <property type="match status" value="1"/>
</dbReference>
<dbReference type="EMBL" id="MH898674">
    <property type="protein sequence ID" value="AYQ93759.1"/>
    <property type="molecule type" value="Genomic_DNA"/>
</dbReference>
<dbReference type="GO" id="GO:0003735">
    <property type="term" value="F:structural constituent of ribosome"/>
    <property type="evidence" value="ECO:0007669"/>
    <property type="project" value="InterPro"/>
</dbReference>
<dbReference type="InterPro" id="IPR023575">
    <property type="entry name" value="Ribosomal_uS19_SF"/>
</dbReference>
<comment type="similarity">
    <text evidence="1 7 8">Belongs to the universal ribosomal protein uS19 family.</text>
</comment>
<dbReference type="PANTHER" id="PTHR11880">
    <property type="entry name" value="RIBOSOMAL PROTEIN S19P FAMILY MEMBER"/>
    <property type="match status" value="1"/>
</dbReference>
<accession>A0A3G3LM14</accession>
<dbReference type="PROSITE" id="PS00323">
    <property type="entry name" value="RIBOSOMAL_S19"/>
    <property type="match status" value="1"/>
</dbReference>
<evidence type="ECO:0000256" key="4">
    <source>
        <dbReference type="ARBA" id="ARBA00022980"/>
    </source>
</evidence>
<protein>
    <recommendedName>
        <fullName evidence="6 7">Small ribosomal subunit protein uS19c</fullName>
    </recommendedName>
</protein>
<dbReference type="PIRSF" id="PIRSF002144">
    <property type="entry name" value="Ribosomal_S19"/>
    <property type="match status" value="1"/>
</dbReference>
<proteinExistence type="inferred from homology"/>
<dbReference type="HAMAP" id="MF_00531">
    <property type="entry name" value="Ribosomal_uS19"/>
    <property type="match status" value="1"/>
</dbReference>
<evidence type="ECO:0000256" key="5">
    <source>
        <dbReference type="ARBA" id="ARBA00023274"/>
    </source>
</evidence>
<keyword evidence="5 7" id="KW-0687">Ribonucleoprotein</keyword>
<dbReference type="InterPro" id="IPR005732">
    <property type="entry name" value="Ribosomal_uS19_bac-type"/>
</dbReference>
<keyword evidence="4 7" id="KW-0689">Ribosomal protein</keyword>
<name>A0A3G3LM14_9EUGL</name>
<dbReference type="GO" id="GO:0019843">
    <property type="term" value="F:rRNA binding"/>
    <property type="evidence" value="ECO:0007669"/>
    <property type="project" value="UniProtKB-UniRule"/>
</dbReference>
<dbReference type="InterPro" id="IPR020934">
    <property type="entry name" value="Ribosomal_uS19_CS"/>
</dbReference>
<evidence type="ECO:0000256" key="1">
    <source>
        <dbReference type="ARBA" id="ARBA00007345"/>
    </source>
</evidence>
<keyword evidence="9" id="KW-0150">Chloroplast</keyword>
<dbReference type="PRINTS" id="PR00975">
    <property type="entry name" value="RIBOSOMALS19"/>
</dbReference>
<evidence type="ECO:0000256" key="3">
    <source>
        <dbReference type="ARBA" id="ARBA00022884"/>
    </source>
</evidence>
<dbReference type="InterPro" id="IPR002222">
    <property type="entry name" value="Ribosomal_uS19"/>
</dbReference>
<keyword evidence="3 7" id="KW-0694">RNA-binding</keyword>
<organism evidence="9">
    <name type="scientific">Lepocinclis ovum</name>
    <dbReference type="NCBI Taxonomy" id="86638"/>
    <lineage>
        <taxon>Eukaryota</taxon>
        <taxon>Discoba</taxon>
        <taxon>Euglenozoa</taxon>
        <taxon>Euglenida</taxon>
        <taxon>Spirocuta</taxon>
        <taxon>Euglenophyceae</taxon>
        <taxon>Euglenales</taxon>
        <taxon>Phacaceae</taxon>
        <taxon>Lepocinclis</taxon>
    </lineage>
</organism>
<evidence type="ECO:0000256" key="6">
    <source>
        <dbReference type="ARBA" id="ARBA00035253"/>
    </source>
</evidence>
<dbReference type="GO" id="GO:0009507">
    <property type="term" value="C:chloroplast"/>
    <property type="evidence" value="ECO:0007669"/>
    <property type="project" value="UniProtKB-SubCell"/>
</dbReference>
<evidence type="ECO:0000313" key="9">
    <source>
        <dbReference type="EMBL" id="AYQ93759.1"/>
    </source>
</evidence>
<evidence type="ECO:0000256" key="8">
    <source>
        <dbReference type="RuleBase" id="RU003485"/>
    </source>
</evidence>
<dbReference type="GO" id="GO:0005763">
    <property type="term" value="C:mitochondrial small ribosomal subunit"/>
    <property type="evidence" value="ECO:0007669"/>
    <property type="project" value="TreeGrafter"/>
</dbReference>
<dbReference type="AlphaFoldDB" id="A0A3G3LM14"/>
<dbReference type="GO" id="GO:0006412">
    <property type="term" value="P:translation"/>
    <property type="evidence" value="ECO:0007669"/>
    <property type="project" value="UniProtKB-UniRule"/>
</dbReference>
<dbReference type="Gene3D" id="3.30.860.10">
    <property type="entry name" value="30s Ribosomal Protein S19, Chain A"/>
    <property type="match status" value="1"/>
</dbReference>
<evidence type="ECO:0000256" key="2">
    <source>
        <dbReference type="ARBA" id="ARBA00022730"/>
    </source>
</evidence>
<comment type="function">
    <text evidence="7">Protein S19 forms a complex with S13 that binds strongly to the 16S ribosomal RNA.</text>
</comment>
<keyword evidence="9" id="KW-0934">Plastid</keyword>
<dbReference type="Pfam" id="PF00203">
    <property type="entry name" value="Ribosomal_S19"/>
    <property type="match status" value="1"/>
</dbReference>
<comment type="subcellular location">
    <subcellularLocation>
        <location evidence="7">Plastid</location>
        <location evidence="7">Chloroplast</location>
    </subcellularLocation>
</comment>
<dbReference type="FunFam" id="3.30.860.10:FF:000001">
    <property type="entry name" value="30S ribosomal protein S19"/>
    <property type="match status" value="1"/>
</dbReference>